<proteinExistence type="predicted"/>
<comment type="caution">
    <text evidence="1">The sequence shown here is derived from an EMBL/GenBank/DDBJ whole genome shotgun (WGS) entry which is preliminary data.</text>
</comment>
<gene>
    <name evidence="1" type="ORF">L6452_14677</name>
</gene>
<organism evidence="1 2">
    <name type="scientific">Arctium lappa</name>
    <name type="common">Greater burdock</name>
    <name type="synonym">Lappa major</name>
    <dbReference type="NCBI Taxonomy" id="4217"/>
    <lineage>
        <taxon>Eukaryota</taxon>
        <taxon>Viridiplantae</taxon>
        <taxon>Streptophyta</taxon>
        <taxon>Embryophyta</taxon>
        <taxon>Tracheophyta</taxon>
        <taxon>Spermatophyta</taxon>
        <taxon>Magnoliopsida</taxon>
        <taxon>eudicotyledons</taxon>
        <taxon>Gunneridae</taxon>
        <taxon>Pentapetalae</taxon>
        <taxon>asterids</taxon>
        <taxon>campanulids</taxon>
        <taxon>Asterales</taxon>
        <taxon>Asteraceae</taxon>
        <taxon>Carduoideae</taxon>
        <taxon>Cardueae</taxon>
        <taxon>Arctiinae</taxon>
        <taxon>Arctium</taxon>
    </lineage>
</organism>
<reference evidence="1 2" key="2">
    <citation type="journal article" date="2022" name="Mol. Ecol. Resour.">
        <title>The genomes of chicory, endive, great burdock and yacon provide insights into Asteraceae paleo-polyploidization history and plant inulin production.</title>
        <authorList>
            <person name="Fan W."/>
            <person name="Wang S."/>
            <person name="Wang H."/>
            <person name="Wang A."/>
            <person name="Jiang F."/>
            <person name="Liu H."/>
            <person name="Zhao H."/>
            <person name="Xu D."/>
            <person name="Zhang Y."/>
        </authorList>
    </citation>
    <scope>NUCLEOTIDE SEQUENCE [LARGE SCALE GENOMIC DNA]</scope>
    <source>
        <strain evidence="2">cv. Niubang</strain>
    </source>
</reference>
<protein>
    <submittedName>
        <fullName evidence="1">Uncharacterized protein</fullName>
    </submittedName>
</protein>
<dbReference type="EMBL" id="CM042050">
    <property type="protein sequence ID" value="KAI3735187.1"/>
    <property type="molecule type" value="Genomic_DNA"/>
</dbReference>
<name>A0ACB9CLM6_ARCLA</name>
<reference evidence="2" key="1">
    <citation type="journal article" date="2022" name="Mol. Ecol. Resour.">
        <title>The genomes of chicory, endive, great burdock and yacon provide insights into Asteraceae palaeo-polyploidization history and plant inulin production.</title>
        <authorList>
            <person name="Fan W."/>
            <person name="Wang S."/>
            <person name="Wang H."/>
            <person name="Wang A."/>
            <person name="Jiang F."/>
            <person name="Liu H."/>
            <person name="Zhao H."/>
            <person name="Xu D."/>
            <person name="Zhang Y."/>
        </authorList>
    </citation>
    <scope>NUCLEOTIDE SEQUENCE [LARGE SCALE GENOMIC DNA]</scope>
    <source>
        <strain evidence="2">cv. Niubang</strain>
    </source>
</reference>
<dbReference type="Proteomes" id="UP001055879">
    <property type="component" value="Linkage Group LG04"/>
</dbReference>
<sequence length="295" mass="32843">MGNASCILVGCIDQASVGVIEKWGRFEKLAEPGLNFFNPCAGQYLAGILSTRINSLDVKIETKTKDNVFVQIVSSIQYRVIKQNADDAYYELQNPEEQIQAYVFDVVRAQVPRMTLDQLFEQKDEVAKSVLEELEKVMREYGYSIEHILMVDIIPDPSVRRAMNEINAAQRLQLASVYKGEADKILQVKKAEAEAEAKYLGGVGVARQRQAITDGLRENILNFSHKVEGATAKDVMDLILITQYFDTIKDLGNSSKNTTVFIPHGPGHVRDIGDQIRNGMMEGKAAALSSNLDNN</sequence>
<accession>A0ACB9CLM6</accession>
<evidence type="ECO:0000313" key="2">
    <source>
        <dbReference type="Proteomes" id="UP001055879"/>
    </source>
</evidence>
<keyword evidence="2" id="KW-1185">Reference proteome</keyword>
<evidence type="ECO:0000313" key="1">
    <source>
        <dbReference type="EMBL" id="KAI3735187.1"/>
    </source>
</evidence>